<evidence type="ECO:0000313" key="1">
    <source>
        <dbReference type="EMBL" id="MEH0637306.1"/>
    </source>
</evidence>
<name>A0ABU8AUE5_9ACTN</name>
<accession>A0ABU8AUE5</accession>
<gene>
    <name evidence="1" type="ORF">QBA35_28945</name>
</gene>
<dbReference type="EMBL" id="JARULZ010000002">
    <property type="protein sequence ID" value="MEH0637306.1"/>
    <property type="molecule type" value="Genomic_DNA"/>
</dbReference>
<sequence length="84" mass="8833">MPTDYEAVKAGAKDAVTEWLATSEGREAITAGARSAVLDWIELTGEGSGAVSWGAGRAVTDWIKADEPGFRRALAEAAANRRTP</sequence>
<protein>
    <submittedName>
        <fullName evidence="1">Uncharacterized protein</fullName>
    </submittedName>
</protein>
<comment type="caution">
    <text evidence="1">The sequence shown here is derived from an EMBL/GenBank/DDBJ whole genome shotgun (WGS) entry which is preliminary data.</text>
</comment>
<proteinExistence type="predicted"/>
<reference evidence="1" key="1">
    <citation type="submission" date="2023-04" db="EMBL/GenBank/DDBJ databases">
        <title>Genomic diversity of scab-causing Streptomyces spp. in the province of Quebec, Canada.</title>
        <authorList>
            <person name="Biessy A."/>
            <person name="Cadieux M."/>
            <person name="Ciotola M."/>
            <person name="Filion M."/>
        </authorList>
    </citation>
    <scope>NUCLEOTIDE SEQUENCE</scope>
    <source>
        <strain evidence="1">B21-115</strain>
    </source>
</reference>
<dbReference type="Proteomes" id="UP001310290">
    <property type="component" value="Unassembled WGS sequence"/>
</dbReference>
<organism evidence="1 2">
    <name type="scientific">Streptomyces bottropensis</name>
    <dbReference type="NCBI Taxonomy" id="42235"/>
    <lineage>
        <taxon>Bacteria</taxon>
        <taxon>Bacillati</taxon>
        <taxon>Actinomycetota</taxon>
        <taxon>Actinomycetes</taxon>
        <taxon>Kitasatosporales</taxon>
        <taxon>Streptomycetaceae</taxon>
        <taxon>Streptomyces</taxon>
    </lineage>
</organism>
<evidence type="ECO:0000313" key="2">
    <source>
        <dbReference type="Proteomes" id="UP001310290"/>
    </source>
</evidence>
<dbReference type="RefSeq" id="WP_334660282.1">
    <property type="nucleotide sequence ID" value="NZ_JARULZ010000002.1"/>
</dbReference>
<keyword evidence="2" id="KW-1185">Reference proteome</keyword>